<dbReference type="EMBL" id="WBVO01000007">
    <property type="protein sequence ID" value="KAB2809792.1"/>
    <property type="molecule type" value="Genomic_DNA"/>
</dbReference>
<dbReference type="NCBIfam" id="TIGR04183">
    <property type="entry name" value="Por_Secre_tail"/>
    <property type="match status" value="1"/>
</dbReference>
<feature type="domain" description="Secretion system C-terminal sorting" evidence="4">
    <location>
        <begin position="320"/>
        <end position="387"/>
    </location>
</feature>
<dbReference type="Proteomes" id="UP000468650">
    <property type="component" value="Unassembled WGS sequence"/>
</dbReference>
<dbReference type="PANTHER" id="PTHR47435">
    <property type="entry name" value="KELCH REPEAT PROTEIN (AFU_ORTHOLOGUE AFUA_5G12780)"/>
    <property type="match status" value="1"/>
</dbReference>
<comment type="caution">
    <text evidence="5">The sequence shown here is derived from an EMBL/GenBank/DDBJ whole genome shotgun (WGS) entry which is preliminary data.</text>
</comment>
<evidence type="ECO:0000313" key="6">
    <source>
        <dbReference type="Proteomes" id="UP000468650"/>
    </source>
</evidence>
<evidence type="ECO:0000313" key="5">
    <source>
        <dbReference type="EMBL" id="KAB2809792.1"/>
    </source>
</evidence>
<evidence type="ECO:0000256" key="3">
    <source>
        <dbReference type="ARBA" id="ARBA00023004"/>
    </source>
</evidence>
<keyword evidence="3" id="KW-0408">Iron</keyword>
<dbReference type="AlphaFoldDB" id="A0A6N6RHP9"/>
<dbReference type="SUPFAM" id="SSF117281">
    <property type="entry name" value="Kelch motif"/>
    <property type="match status" value="2"/>
</dbReference>
<accession>A0A6N6RHP9</accession>
<gene>
    <name evidence="5" type="ORF">F8C67_09555</name>
</gene>
<dbReference type="InterPro" id="IPR015915">
    <property type="entry name" value="Kelch-typ_b-propeller"/>
</dbReference>
<organism evidence="5 6">
    <name type="scientific">Phaeocystidibacter luteus</name>
    <dbReference type="NCBI Taxonomy" id="911197"/>
    <lineage>
        <taxon>Bacteria</taxon>
        <taxon>Pseudomonadati</taxon>
        <taxon>Bacteroidota</taxon>
        <taxon>Flavobacteriia</taxon>
        <taxon>Flavobacteriales</taxon>
        <taxon>Phaeocystidibacteraceae</taxon>
        <taxon>Phaeocystidibacter</taxon>
    </lineage>
</organism>
<evidence type="ECO:0000259" key="4">
    <source>
        <dbReference type="Pfam" id="PF18962"/>
    </source>
</evidence>
<dbReference type="Pfam" id="PF24681">
    <property type="entry name" value="Kelch_KLHDC2_KLHL20_DRC7"/>
    <property type="match status" value="1"/>
</dbReference>
<sequence>MKYSALSLLLLLQIPLLGQWERIADIPIPAFDDGIVMQYNEGIYLATGLDENFQITDELLKYFSDESWAVVSPGLSPRQYAVAWDNPNGNEAYYFGGITGVEFKRDLRSFGFAVIDQQIATLPDSGRSGSGGFRIGDTLYLIGGLLPQGYATDQFWKYHIGSGTWTRGPDLPFGARWKPACTQNDTAGFLIYGRDSAGTYHNEFYCYRPTVGWKQLTSPVGPGRSHASLVCDENNRIYLFGGSDSAGHFYNDLHGYSIEKDAWSTHASLPGRGRRGGLMFINEGSIYYVSGLTEDLTRTKEAWKYSFGPFNDEIDVRLIPNPASHELTVYSPLVINRYEIYDSMGRLVMADLDMAEVELNLNVTKLAQGEYFIKVAVGGREQTYPFIIQK</sequence>
<keyword evidence="6" id="KW-1185">Reference proteome</keyword>
<proteinExistence type="predicted"/>
<evidence type="ECO:0000256" key="1">
    <source>
        <dbReference type="ARBA" id="ARBA00022729"/>
    </source>
</evidence>
<dbReference type="Gene3D" id="2.120.10.80">
    <property type="entry name" value="Kelch-type beta propeller"/>
    <property type="match status" value="2"/>
</dbReference>
<name>A0A6N6RHP9_9FLAO</name>
<dbReference type="RefSeq" id="WP_151667615.1">
    <property type="nucleotide sequence ID" value="NZ_WBVO01000007.1"/>
</dbReference>
<evidence type="ECO:0000256" key="2">
    <source>
        <dbReference type="ARBA" id="ARBA00022737"/>
    </source>
</evidence>
<dbReference type="OrthoDB" id="1182309at2"/>
<dbReference type="Pfam" id="PF18962">
    <property type="entry name" value="Por_Secre_tail"/>
    <property type="match status" value="1"/>
</dbReference>
<protein>
    <submittedName>
        <fullName evidence="5">T9SS type A sorting domain-containing protein</fullName>
    </submittedName>
</protein>
<dbReference type="PANTHER" id="PTHR47435:SF4">
    <property type="entry name" value="KELCH REPEAT PROTEIN (AFU_ORTHOLOGUE AFUA_5G12780)"/>
    <property type="match status" value="1"/>
</dbReference>
<keyword evidence="1" id="KW-0732">Signal</keyword>
<reference evidence="5 6" key="1">
    <citation type="submission" date="2019-09" db="EMBL/GenBank/DDBJ databases">
        <title>Genomes of family Cryomorphaceae.</title>
        <authorList>
            <person name="Bowman J.P."/>
        </authorList>
    </citation>
    <scope>NUCLEOTIDE SEQUENCE [LARGE SCALE GENOMIC DNA]</scope>
    <source>
        <strain evidence="5 6">LMG 25704</strain>
    </source>
</reference>
<dbReference type="InterPro" id="IPR026444">
    <property type="entry name" value="Secre_tail"/>
</dbReference>
<keyword evidence="2" id="KW-0677">Repeat</keyword>